<reference evidence="3" key="1">
    <citation type="submission" date="2020-10" db="EMBL/GenBank/DDBJ databases">
        <title>Genome Sequence of Monilinia vaccinii-corymbosi Sheds Light on Mummy Berry Disease Infection of Blueberry and Mating Type.</title>
        <authorList>
            <person name="Yow A.G."/>
            <person name="Zhang Y."/>
            <person name="Bansal K."/>
            <person name="Eacker S.M."/>
            <person name="Sullivan S."/>
            <person name="Liachko I."/>
            <person name="Cubeta M.A."/>
            <person name="Rollins J.A."/>
            <person name="Ashrafi H."/>
        </authorList>
    </citation>
    <scope>NUCLEOTIDE SEQUENCE</scope>
    <source>
        <strain evidence="3">RL-1</strain>
    </source>
</reference>
<keyword evidence="2" id="KW-1133">Transmembrane helix</keyword>
<protein>
    <recommendedName>
        <fullName evidence="5">Adhesin domain-containing protein</fullName>
    </recommendedName>
</protein>
<name>A0A8A3P7L5_9HELO</name>
<accession>A0A8A3P7L5</accession>
<proteinExistence type="predicted"/>
<dbReference type="Proteomes" id="UP000672032">
    <property type="component" value="Chromosome 1"/>
</dbReference>
<feature type="compositionally biased region" description="Basic and acidic residues" evidence="1">
    <location>
        <begin position="1"/>
        <end position="11"/>
    </location>
</feature>
<dbReference type="AlphaFoldDB" id="A0A8A3P7L5"/>
<feature type="compositionally biased region" description="Polar residues" evidence="1">
    <location>
        <begin position="117"/>
        <end position="126"/>
    </location>
</feature>
<dbReference type="OrthoDB" id="3539644at2759"/>
<evidence type="ECO:0008006" key="5">
    <source>
        <dbReference type="Google" id="ProtNLM"/>
    </source>
</evidence>
<gene>
    <name evidence="3" type="ORF">DSL72_003168</name>
</gene>
<feature type="transmembrane region" description="Helical" evidence="2">
    <location>
        <begin position="177"/>
        <end position="201"/>
    </location>
</feature>
<feature type="compositionally biased region" description="Polar residues" evidence="1">
    <location>
        <begin position="66"/>
        <end position="76"/>
    </location>
</feature>
<evidence type="ECO:0000313" key="4">
    <source>
        <dbReference type="Proteomes" id="UP000672032"/>
    </source>
</evidence>
<keyword evidence="2" id="KW-0812">Transmembrane</keyword>
<feature type="region of interest" description="Disordered" evidence="1">
    <location>
        <begin position="1"/>
        <end position="155"/>
    </location>
</feature>
<organism evidence="3 4">
    <name type="scientific">Monilinia vaccinii-corymbosi</name>
    <dbReference type="NCBI Taxonomy" id="61207"/>
    <lineage>
        <taxon>Eukaryota</taxon>
        <taxon>Fungi</taxon>
        <taxon>Dikarya</taxon>
        <taxon>Ascomycota</taxon>
        <taxon>Pezizomycotina</taxon>
        <taxon>Leotiomycetes</taxon>
        <taxon>Helotiales</taxon>
        <taxon>Sclerotiniaceae</taxon>
        <taxon>Monilinia</taxon>
    </lineage>
</organism>
<evidence type="ECO:0000256" key="1">
    <source>
        <dbReference type="SAM" id="MobiDB-lite"/>
    </source>
</evidence>
<evidence type="ECO:0000256" key="2">
    <source>
        <dbReference type="SAM" id="Phobius"/>
    </source>
</evidence>
<evidence type="ECO:0000313" key="3">
    <source>
        <dbReference type="EMBL" id="QSZ28669.1"/>
    </source>
</evidence>
<keyword evidence="2" id="KW-0472">Membrane</keyword>
<dbReference type="EMBL" id="CP063405">
    <property type="protein sequence ID" value="QSZ28669.1"/>
    <property type="molecule type" value="Genomic_DNA"/>
</dbReference>
<keyword evidence="4" id="KW-1185">Reference proteome</keyword>
<feature type="compositionally biased region" description="Basic and acidic residues" evidence="1">
    <location>
        <begin position="45"/>
        <end position="65"/>
    </location>
</feature>
<feature type="compositionally biased region" description="Basic and acidic residues" evidence="1">
    <location>
        <begin position="127"/>
        <end position="147"/>
    </location>
</feature>
<feature type="compositionally biased region" description="Basic and acidic residues" evidence="1">
    <location>
        <begin position="84"/>
        <end position="96"/>
    </location>
</feature>
<sequence>MPRSERPSKPEDDSEDDDHLSPTDGHFNSNQIHQNIIRHPTTPFEESHSKVRAAMDDASKGRDVSPSRQMSSNTHASAPVSPHGRRDDSSYHHESFFDQPPPAYIASVGSAPVAAQGQRTPANYETFSRHRLEGGSSRERQSIRESANDPGTNERTPIWLYRAPEKISSQRKIVTKILGIGLVLVIIVLLSSGTLGTFIGISKPDSNMGGGPSRNAGPYCQHISKSEQTTFEIPKALGLVVLQEFHEQKPPPRDGTEVVTAGEVRIRTLPGNSHGEKAHFTIDIKLSHPGLSAERIFDEDNGSLKIITPRFARSGAYDRPCISIEITAWIPKDAHIPKVFFDLITLSIRLFDDDNIKVDGDAVFKTVSGHVHFPQHSSPSTIIAAEIQSRTNFELDSRRIIVETVSGRIEGAYPLYDLLELASQSGAIVVDIYPKPVLESAPSPATLNIHTSSGRIEVQSPVRVPQATHPREYITRVGSISGAIRGDFFIGPTAIFNTTSGRIQLVARPILPATSGDDERRNVFSTHSISGASHVTLLDPLFIIPVGYTVEDPIYSTYAPGLITLSSPFSIQPSKSKLRTFHSTHQSTSGRVEAYYPPSWIGNIEAKTISGRIGVEGKGIQIVTRNDGWGSKRIQARKGVERDEDGGSVGLKTVNGAILLRIAEGL</sequence>